<feature type="region of interest" description="Disordered" evidence="1">
    <location>
        <begin position="1"/>
        <end position="26"/>
    </location>
</feature>
<feature type="transmembrane region" description="Helical" evidence="2">
    <location>
        <begin position="321"/>
        <end position="343"/>
    </location>
</feature>
<feature type="region of interest" description="Disordered" evidence="1">
    <location>
        <begin position="350"/>
        <end position="412"/>
    </location>
</feature>
<evidence type="ECO:0000313" key="4">
    <source>
        <dbReference type="Proteomes" id="UP000291469"/>
    </source>
</evidence>
<reference evidence="3 4" key="1">
    <citation type="submission" date="2019-01" db="EMBL/GenBank/DDBJ databases">
        <title>Egibacter rhizosphaerae EGI 80759T.</title>
        <authorList>
            <person name="Chen D.-D."/>
            <person name="Tian Y."/>
            <person name="Jiao J.-Y."/>
            <person name="Zhang X.-T."/>
            <person name="Zhang Y.-G."/>
            <person name="Zhang Y."/>
            <person name="Xiao M."/>
            <person name="Shu W.-S."/>
            <person name="Li W.-J."/>
        </authorList>
    </citation>
    <scope>NUCLEOTIDE SEQUENCE [LARGE SCALE GENOMIC DNA]</scope>
    <source>
        <strain evidence="3 4">EGI 80759</strain>
    </source>
</reference>
<keyword evidence="2" id="KW-1133">Transmembrane helix</keyword>
<organism evidence="3 4">
    <name type="scientific">Egibacter rhizosphaerae</name>
    <dbReference type="NCBI Taxonomy" id="1670831"/>
    <lineage>
        <taxon>Bacteria</taxon>
        <taxon>Bacillati</taxon>
        <taxon>Actinomycetota</taxon>
        <taxon>Nitriliruptoria</taxon>
        <taxon>Egibacterales</taxon>
        <taxon>Egibacteraceae</taxon>
        <taxon>Egibacter</taxon>
    </lineage>
</organism>
<name>A0A411YGH7_9ACTN</name>
<protein>
    <recommendedName>
        <fullName evidence="5">Polysaccharide chain length determinant N-terminal domain-containing protein</fullName>
    </recommendedName>
</protein>
<feature type="compositionally biased region" description="Polar residues" evidence="1">
    <location>
        <begin position="398"/>
        <end position="412"/>
    </location>
</feature>
<gene>
    <name evidence="3" type="ORF">ER308_12345</name>
</gene>
<keyword evidence="2" id="KW-0472">Membrane</keyword>
<accession>A0A411YGH7</accession>
<keyword evidence="2" id="KW-0812">Transmembrane</keyword>
<evidence type="ECO:0000313" key="3">
    <source>
        <dbReference type="EMBL" id="QBI20279.1"/>
    </source>
</evidence>
<proteinExistence type="predicted"/>
<dbReference type="RefSeq" id="WP_131155276.1">
    <property type="nucleotide sequence ID" value="NZ_CP036402.1"/>
</dbReference>
<dbReference type="Proteomes" id="UP000291469">
    <property type="component" value="Chromosome"/>
</dbReference>
<dbReference type="AlphaFoldDB" id="A0A411YGH7"/>
<keyword evidence="4" id="KW-1185">Reference proteome</keyword>
<evidence type="ECO:0008006" key="5">
    <source>
        <dbReference type="Google" id="ProtNLM"/>
    </source>
</evidence>
<feature type="transmembrane region" description="Helical" evidence="2">
    <location>
        <begin position="43"/>
        <end position="61"/>
    </location>
</feature>
<evidence type="ECO:0000256" key="2">
    <source>
        <dbReference type="SAM" id="Phobius"/>
    </source>
</evidence>
<evidence type="ECO:0000256" key="1">
    <source>
        <dbReference type="SAM" id="MobiDB-lite"/>
    </source>
</evidence>
<dbReference type="KEGG" id="erz:ER308_12345"/>
<feature type="compositionally biased region" description="Basic and acidic residues" evidence="1">
    <location>
        <begin position="377"/>
        <end position="390"/>
    </location>
</feature>
<sequence length="412" mass="44251">MSGAARYSWHRGAPPRPSGVSHTERRRGSMDVLTLARILLRRWYVVLPLLALAGAGAFLLYQRGSPVYSTSASLLFADPSMQSAEERGGQDATAAGVASPRVIAAVMQDSEVQQQILDGGGSPDYDVALGEDGVISVRAQAEDDSVAVRTVELVLDEVGAQMHQRQEEAGVPEDDRLAVEVLSSPGTARPSEEDEGEVLEYEASGTLQVLGDFGEGNPYAEPGFTFGVLREVATSDRRMLELREQVEGLTFNIDGEEAPIMRLSVSAEDPREVGEAYELVSAELSEELERRQEDIGVPAGNRMRLQELTEPGMVQEETDGLVRPLVTVAGLGVVVAVAMALLVDNVATALSRRRSHESWTTARTPATREPEPTGADRPSDAGDRPGHVPDSDTDSLEPASSRSTVPSNSHRN</sequence>
<dbReference type="EMBL" id="CP036402">
    <property type="protein sequence ID" value="QBI20279.1"/>
    <property type="molecule type" value="Genomic_DNA"/>
</dbReference>